<feature type="compositionally biased region" description="Acidic residues" evidence="7">
    <location>
        <begin position="480"/>
        <end position="496"/>
    </location>
</feature>
<feature type="compositionally biased region" description="Pro residues" evidence="7">
    <location>
        <begin position="276"/>
        <end position="285"/>
    </location>
</feature>
<feature type="compositionally biased region" description="Basic residues" evidence="7">
    <location>
        <begin position="99"/>
        <end position="109"/>
    </location>
</feature>
<feature type="region of interest" description="Disordered" evidence="7">
    <location>
        <begin position="270"/>
        <end position="290"/>
    </location>
</feature>
<dbReference type="GeneID" id="98123008"/>
<feature type="compositionally biased region" description="Polar residues" evidence="7">
    <location>
        <begin position="197"/>
        <end position="207"/>
    </location>
</feature>
<dbReference type="RefSeq" id="XP_070868668.1">
    <property type="nucleotide sequence ID" value="XM_071008364.1"/>
</dbReference>
<dbReference type="PANTHER" id="PTHR47808">
    <property type="entry name" value="INNER NUCLEAR MEMBRANE PROTEIN HEH2-RELATED"/>
    <property type="match status" value="1"/>
</dbReference>
<proteinExistence type="predicted"/>
<dbReference type="InterPro" id="IPR018996">
    <property type="entry name" value="Man1/Src1-like_C"/>
</dbReference>
<protein>
    <recommendedName>
        <fullName evidence="12">Inner nuclear membrane protein SRC1</fullName>
    </recommendedName>
</protein>
<comment type="caution">
    <text evidence="10">The sequence shown here is derived from an EMBL/GenBank/DDBJ whole genome shotgun (WGS) entry which is preliminary data.</text>
</comment>
<evidence type="ECO:0000256" key="2">
    <source>
        <dbReference type="ARBA" id="ARBA00022553"/>
    </source>
</evidence>
<evidence type="ECO:0000256" key="3">
    <source>
        <dbReference type="ARBA" id="ARBA00022692"/>
    </source>
</evidence>
<feature type="compositionally biased region" description="Low complexity" evidence="7">
    <location>
        <begin position="137"/>
        <end position="147"/>
    </location>
</feature>
<evidence type="ECO:0000256" key="1">
    <source>
        <dbReference type="ARBA" id="ARBA00004540"/>
    </source>
</evidence>
<evidence type="ECO:0000256" key="4">
    <source>
        <dbReference type="ARBA" id="ARBA00022989"/>
    </source>
</evidence>
<comment type="subcellular location">
    <subcellularLocation>
        <location evidence="1">Nucleus inner membrane</location>
    </subcellularLocation>
</comment>
<dbReference type="Gene3D" id="1.10.720.40">
    <property type="match status" value="1"/>
</dbReference>
<dbReference type="Pfam" id="PF09402">
    <property type="entry name" value="MSC"/>
    <property type="match status" value="1"/>
</dbReference>
<keyword evidence="3" id="KW-0812">Transmembrane</keyword>
<gene>
    <name evidence="10" type="ORF">VTJ83DRAFT_2128</name>
</gene>
<feature type="compositionally biased region" description="Basic and acidic residues" evidence="7">
    <location>
        <begin position="739"/>
        <end position="758"/>
    </location>
</feature>
<keyword evidence="2" id="KW-0597">Phosphoprotein</keyword>
<feature type="region of interest" description="Disordered" evidence="7">
    <location>
        <begin position="531"/>
        <end position="555"/>
    </location>
</feature>
<name>A0ABR4DIT6_9PEZI</name>
<dbReference type="InterPro" id="IPR041885">
    <property type="entry name" value="MAN1_winged_helix_dom"/>
</dbReference>
<evidence type="ECO:0000256" key="7">
    <source>
        <dbReference type="SAM" id="MobiDB-lite"/>
    </source>
</evidence>
<accession>A0ABR4DIT6</accession>
<keyword evidence="6" id="KW-0539">Nucleus</keyword>
<dbReference type="InterPro" id="IPR025856">
    <property type="entry name" value="HeH/LEM_domain"/>
</dbReference>
<dbReference type="Pfam" id="PF12949">
    <property type="entry name" value="HeH"/>
    <property type="match status" value="1"/>
</dbReference>
<evidence type="ECO:0000259" key="9">
    <source>
        <dbReference type="Pfam" id="PF12949"/>
    </source>
</evidence>
<dbReference type="PANTHER" id="PTHR47808:SF2">
    <property type="entry name" value="LEM DOMAIN-CONTAINING PROTEIN 2"/>
    <property type="match status" value="1"/>
</dbReference>
<sequence length="758" mass="84672">MSDSENLEYLQEDFDPWSLTVPRLRSILVTHNIQYPSQAKKQQLIEIFNEQVVPQAKRILAARARAVRTSLGIVDADSQSTTSTDVNDETTMRPPPSVRRSRSPRKTTRIKHESEEPEHIPYAPPPRRSSPRKRSSRSASAQLASASDTDTAVDTESSFTARRDLRRTPIPKLEPPEEEEVFFKRTPETAGVFSDDNPFQSGANSPFTPAAKTPTNRRKTAAVGLDSALRQPPSTVRRRTEATPFETPYHDAYEQPVAFSRDFEVPFSRAAQPRTPQSPPEPQPEIQPEIQPDEEFTPDEQLALDQEEAAHPELAAARRAPQPTRRKSSLWTPLWVLATTLLVAYAAWYRQEKVAVGYCGLGREPTQLIPSSIQLPQWAVELGAKFDLHDLQSVPVPDRLLNALEVRCETCPPHAYCYEDFTARCEPDFILKPHPLSFGGLLPLPPTCEPDGEKVRRVQAVADKAVEELRERRAKYECGEPLEPEGEPLDSPSMDEQELKEILSKKRSKRMAAEEFDELWAAAIGEVKAREEVQVEQEEQQPNSETAPGAGSFPATKISSTSLARLPYACAVRRSVKLGLARHRLSIGGVILAVLLALQGRRRFLRNRAIAAQIPALVDEVLERLAAQKELAFDSAGDDDAFLFLPNLRDDVLRHIHSVAERERIWQRVRAVVEQNSNVRTGQREGRNGEVGRAWEWIGPSRGGAIGDGSVRKRRSGRGVSWGADLMGEADGVGAVSETPERRPAYKKWEEGAGRPVY</sequence>
<feature type="region of interest" description="Disordered" evidence="7">
    <location>
        <begin position="476"/>
        <end position="498"/>
    </location>
</feature>
<feature type="domain" description="Man1/Src1-like C-terminal" evidence="8">
    <location>
        <begin position="338"/>
        <end position="700"/>
    </location>
</feature>
<dbReference type="Gene3D" id="1.10.10.1180">
    <property type="entry name" value="MAN1, winged-helix domain"/>
    <property type="match status" value="1"/>
</dbReference>
<evidence type="ECO:0000313" key="10">
    <source>
        <dbReference type="EMBL" id="KAL2269944.1"/>
    </source>
</evidence>
<feature type="region of interest" description="Disordered" evidence="7">
    <location>
        <begin position="733"/>
        <end position="758"/>
    </location>
</feature>
<dbReference type="Proteomes" id="UP001600064">
    <property type="component" value="Unassembled WGS sequence"/>
</dbReference>
<keyword evidence="11" id="KW-1185">Reference proteome</keyword>
<feature type="domain" description="HeH/LEM" evidence="9">
    <location>
        <begin position="16"/>
        <end position="50"/>
    </location>
</feature>
<feature type="compositionally biased region" description="Basic and acidic residues" evidence="7">
    <location>
        <begin position="110"/>
        <end position="119"/>
    </location>
</feature>
<feature type="compositionally biased region" description="Polar residues" evidence="7">
    <location>
        <begin position="148"/>
        <end position="160"/>
    </location>
</feature>
<evidence type="ECO:0000256" key="5">
    <source>
        <dbReference type="ARBA" id="ARBA00023136"/>
    </source>
</evidence>
<evidence type="ECO:0008006" key="12">
    <source>
        <dbReference type="Google" id="ProtNLM"/>
    </source>
</evidence>
<organism evidence="10 11">
    <name type="scientific">Remersonia thermophila</name>
    <dbReference type="NCBI Taxonomy" id="72144"/>
    <lineage>
        <taxon>Eukaryota</taxon>
        <taxon>Fungi</taxon>
        <taxon>Dikarya</taxon>
        <taxon>Ascomycota</taxon>
        <taxon>Pezizomycotina</taxon>
        <taxon>Sordariomycetes</taxon>
        <taxon>Sordariomycetidae</taxon>
        <taxon>Sordariales</taxon>
        <taxon>Sordariales incertae sedis</taxon>
        <taxon>Remersonia</taxon>
    </lineage>
</organism>
<evidence type="ECO:0000256" key="6">
    <source>
        <dbReference type="ARBA" id="ARBA00023242"/>
    </source>
</evidence>
<dbReference type="InterPro" id="IPR011015">
    <property type="entry name" value="LEM/LEM-like_dom_sf"/>
</dbReference>
<dbReference type="EMBL" id="JAZGUE010000002">
    <property type="protein sequence ID" value="KAL2269944.1"/>
    <property type="molecule type" value="Genomic_DNA"/>
</dbReference>
<evidence type="ECO:0000313" key="11">
    <source>
        <dbReference type="Proteomes" id="UP001600064"/>
    </source>
</evidence>
<evidence type="ECO:0000259" key="8">
    <source>
        <dbReference type="Pfam" id="PF09402"/>
    </source>
</evidence>
<reference evidence="10 11" key="1">
    <citation type="journal article" date="2024" name="Commun. Biol.">
        <title>Comparative genomic analysis of thermophilic fungi reveals convergent evolutionary adaptations and gene losses.</title>
        <authorList>
            <person name="Steindorff A.S."/>
            <person name="Aguilar-Pontes M.V."/>
            <person name="Robinson A.J."/>
            <person name="Andreopoulos B."/>
            <person name="LaButti K."/>
            <person name="Kuo A."/>
            <person name="Mondo S."/>
            <person name="Riley R."/>
            <person name="Otillar R."/>
            <person name="Haridas S."/>
            <person name="Lipzen A."/>
            <person name="Grimwood J."/>
            <person name="Schmutz J."/>
            <person name="Clum A."/>
            <person name="Reid I.D."/>
            <person name="Moisan M.C."/>
            <person name="Butler G."/>
            <person name="Nguyen T.T.M."/>
            <person name="Dewar K."/>
            <person name="Conant G."/>
            <person name="Drula E."/>
            <person name="Henrissat B."/>
            <person name="Hansel C."/>
            <person name="Singer S."/>
            <person name="Hutchinson M.I."/>
            <person name="de Vries R.P."/>
            <person name="Natvig D.O."/>
            <person name="Powell A.J."/>
            <person name="Tsang A."/>
            <person name="Grigoriev I.V."/>
        </authorList>
    </citation>
    <scope>NUCLEOTIDE SEQUENCE [LARGE SCALE GENOMIC DNA]</scope>
    <source>
        <strain evidence="10 11">ATCC 22073</strain>
    </source>
</reference>
<keyword evidence="5" id="KW-0472">Membrane</keyword>
<feature type="region of interest" description="Disordered" evidence="7">
    <location>
        <begin position="77"/>
        <end position="252"/>
    </location>
</feature>
<dbReference type="CDD" id="cd12935">
    <property type="entry name" value="LEM_like"/>
    <property type="match status" value="1"/>
</dbReference>
<dbReference type="InterPro" id="IPR044780">
    <property type="entry name" value="Heh2/Src1"/>
</dbReference>
<keyword evidence="4" id="KW-1133">Transmembrane helix</keyword>